<dbReference type="InterPro" id="IPR018357">
    <property type="entry name" value="Hexapep_transf_CS"/>
</dbReference>
<dbReference type="PANTHER" id="PTHR43300">
    <property type="entry name" value="ACETYLTRANSFERASE"/>
    <property type="match status" value="1"/>
</dbReference>
<keyword evidence="4 5" id="KW-0012">Acyltransferase</keyword>
<dbReference type="InterPro" id="IPR050179">
    <property type="entry name" value="Trans_hexapeptide_repeat"/>
</dbReference>
<dbReference type="AlphaFoldDB" id="A0A6S6TPJ8"/>
<dbReference type="EC" id="2.3.1.79" evidence="5"/>
<evidence type="ECO:0000256" key="4">
    <source>
        <dbReference type="ARBA" id="ARBA00023315"/>
    </source>
</evidence>
<gene>
    <name evidence="5" type="ORF">HELGO_WM1439</name>
</gene>
<keyword evidence="2 5" id="KW-0808">Transferase</keyword>
<evidence type="ECO:0000256" key="3">
    <source>
        <dbReference type="ARBA" id="ARBA00022737"/>
    </source>
</evidence>
<dbReference type="InterPro" id="IPR011004">
    <property type="entry name" value="Trimer_LpxA-like_sf"/>
</dbReference>
<keyword evidence="3" id="KW-0677">Repeat</keyword>
<sequence>MTNNRRFDNWKMPNIENGVPTKYNWVVQYKENLTLGYRTDIGAFSYINAQYGVIIEEYVQIGSHCSIYSVSTIDNKQGEIYLKKNSRIGSHSTILPNVIIGENSIVGAHSLVIENIPDNVVAYGVPAKVIKSLDE</sequence>
<accession>A0A6S6TPJ8</accession>
<dbReference type="GO" id="GO:0008925">
    <property type="term" value="F:maltose O-acetyltransferase activity"/>
    <property type="evidence" value="ECO:0007669"/>
    <property type="project" value="UniProtKB-EC"/>
</dbReference>
<comment type="similarity">
    <text evidence="1">Belongs to the transferase hexapeptide repeat family.</text>
</comment>
<evidence type="ECO:0000256" key="2">
    <source>
        <dbReference type="ARBA" id="ARBA00022679"/>
    </source>
</evidence>
<dbReference type="EMBL" id="CACVAP010000093">
    <property type="protein sequence ID" value="CAA6820017.1"/>
    <property type="molecule type" value="Genomic_DNA"/>
</dbReference>
<name>A0A6S6TPJ8_9BACT</name>
<dbReference type="Gene3D" id="2.160.10.10">
    <property type="entry name" value="Hexapeptide repeat proteins"/>
    <property type="match status" value="1"/>
</dbReference>
<dbReference type="Pfam" id="PF00132">
    <property type="entry name" value="Hexapep"/>
    <property type="match status" value="1"/>
</dbReference>
<evidence type="ECO:0000313" key="5">
    <source>
        <dbReference type="EMBL" id="CAA6820017.1"/>
    </source>
</evidence>
<dbReference type="PROSITE" id="PS00101">
    <property type="entry name" value="HEXAPEP_TRANSFERASES"/>
    <property type="match status" value="1"/>
</dbReference>
<proteinExistence type="inferred from homology"/>
<dbReference type="PANTHER" id="PTHR43300:SF11">
    <property type="entry name" value="ACETYLTRANSFERASE RV3034C-RELATED"/>
    <property type="match status" value="1"/>
</dbReference>
<dbReference type="InterPro" id="IPR001451">
    <property type="entry name" value="Hexapep"/>
</dbReference>
<evidence type="ECO:0000256" key="1">
    <source>
        <dbReference type="ARBA" id="ARBA00007274"/>
    </source>
</evidence>
<reference evidence="5" key="1">
    <citation type="submission" date="2020-01" db="EMBL/GenBank/DDBJ databases">
        <authorList>
            <person name="Meier V. D."/>
            <person name="Meier V D."/>
        </authorList>
    </citation>
    <scope>NUCLEOTIDE SEQUENCE</scope>
    <source>
        <strain evidence="5">HLG_WM_MAG_06</strain>
    </source>
</reference>
<dbReference type="CDD" id="cd04647">
    <property type="entry name" value="LbH_MAT_like"/>
    <property type="match status" value="1"/>
</dbReference>
<organism evidence="5">
    <name type="scientific">uncultured Sulfurovum sp</name>
    <dbReference type="NCBI Taxonomy" id="269237"/>
    <lineage>
        <taxon>Bacteria</taxon>
        <taxon>Pseudomonadati</taxon>
        <taxon>Campylobacterota</taxon>
        <taxon>Epsilonproteobacteria</taxon>
        <taxon>Campylobacterales</taxon>
        <taxon>Sulfurovaceae</taxon>
        <taxon>Sulfurovum</taxon>
        <taxon>environmental samples</taxon>
    </lineage>
</organism>
<dbReference type="SUPFAM" id="SSF51161">
    <property type="entry name" value="Trimeric LpxA-like enzymes"/>
    <property type="match status" value="1"/>
</dbReference>
<protein>
    <submittedName>
        <fullName evidence="5">Maltose O-acetyltransferase (EC)</fullName>
        <ecNumber evidence="5">2.3.1.79</ecNumber>
    </submittedName>
</protein>